<dbReference type="Pfam" id="PF00589">
    <property type="entry name" value="Phage_integrase"/>
    <property type="match status" value="1"/>
</dbReference>
<dbReference type="PANTHER" id="PTHR30629:SF2">
    <property type="entry name" value="PROPHAGE INTEGRASE INTS-RELATED"/>
    <property type="match status" value="1"/>
</dbReference>
<dbReference type="InterPro" id="IPR011010">
    <property type="entry name" value="DNA_brk_join_enz"/>
</dbReference>
<keyword evidence="3" id="KW-0238">DNA-binding</keyword>
<dbReference type="Gene3D" id="3.30.160.390">
    <property type="entry name" value="Integrase, DNA-binding domain"/>
    <property type="match status" value="1"/>
</dbReference>
<feature type="domain" description="Tyr recombinase" evidence="6">
    <location>
        <begin position="241"/>
        <end position="435"/>
    </location>
</feature>
<dbReference type="Pfam" id="PF13356">
    <property type="entry name" value="Arm-DNA-bind_3"/>
    <property type="match status" value="1"/>
</dbReference>
<dbReference type="InterPro" id="IPR002104">
    <property type="entry name" value="Integrase_catalytic"/>
</dbReference>
<dbReference type="Gene3D" id="1.10.150.130">
    <property type="match status" value="1"/>
</dbReference>
<gene>
    <name evidence="7" type="ORF">B2M20_10130</name>
</gene>
<organism evidence="7 8">
    <name type="scientific">Nitrobacter vulgaris</name>
    <dbReference type="NCBI Taxonomy" id="29421"/>
    <lineage>
        <taxon>Bacteria</taxon>
        <taxon>Pseudomonadati</taxon>
        <taxon>Pseudomonadota</taxon>
        <taxon>Alphaproteobacteria</taxon>
        <taxon>Hyphomicrobiales</taxon>
        <taxon>Nitrobacteraceae</taxon>
        <taxon>Nitrobacter</taxon>
    </lineage>
</organism>
<evidence type="ECO:0000256" key="4">
    <source>
        <dbReference type="ARBA" id="ARBA00023172"/>
    </source>
</evidence>
<dbReference type="STRING" id="29421.B2M20_10130"/>
<feature type="region of interest" description="Disordered" evidence="5">
    <location>
        <begin position="111"/>
        <end position="130"/>
    </location>
</feature>
<dbReference type="GO" id="GO:0006310">
    <property type="term" value="P:DNA recombination"/>
    <property type="evidence" value="ECO:0007669"/>
    <property type="project" value="UniProtKB-KW"/>
</dbReference>
<evidence type="ECO:0000313" key="8">
    <source>
        <dbReference type="Proteomes" id="UP000189940"/>
    </source>
</evidence>
<dbReference type="InterPro" id="IPR013762">
    <property type="entry name" value="Integrase-like_cat_sf"/>
</dbReference>
<dbReference type="InterPro" id="IPR050808">
    <property type="entry name" value="Phage_Integrase"/>
</dbReference>
<evidence type="ECO:0000256" key="1">
    <source>
        <dbReference type="ARBA" id="ARBA00008857"/>
    </source>
</evidence>
<evidence type="ECO:0000313" key="7">
    <source>
        <dbReference type="EMBL" id="OPH82877.1"/>
    </source>
</evidence>
<dbReference type="InterPro" id="IPR038488">
    <property type="entry name" value="Integrase_DNA-bd_sf"/>
</dbReference>
<name>A0A1V4HY33_NITVU</name>
<proteinExistence type="inferred from homology"/>
<accession>A0A1V4HY33</accession>
<dbReference type="Pfam" id="PF22022">
    <property type="entry name" value="Phage_int_M"/>
    <property type="match status" value="1"/>
</dbReference>
<dbReference type="CDD" id="cd00801">
    <property type="entry name" value="INT_P4_C"/>
    <property type="match status" value="1"/>
</dbReference>
<dbReference type="AlphaFoldDB" id="A0A1V4HY33"/>
<dbReference type="Gene3D" id="1.10.443.10">
    <property type="entry name" value="Intergrase catalytic core"/>
    <property type="match status" value="1"/>
</dbReference>
<reference evidence="7 8" key="1">
    <citation type="submission" date="2017-02" db="EMBL/GenBank/DDBJ databases">
        <title>Genome sequence of the nitrite-oxidizing bacterium Nitrobacter vulgaris strain Ab1.</title>
        <authorList>
            <person name="Mellbye B.L."/>
            <person name="Davis E.W."/>
            <person name="Spieck E."/>
            <person name="Chang J.H."/>
            <person name="Bottomley P.J."/>
            <person name="Sayavedra-Soto L.A."/>
        </authorList>
    </citation>
    <scope>NUCLEOTIDE SEQUENCE [LARGE SCALE GENOMIC DNA]</scope>
    <source>
        <strain evidence="7 8">Ab1</strain>
    </source>
</reference>
<dbReference type="InterPro" id="IPR025166">
    <property type="entry name" value="Integrase_DNA_bind_dom"/>
</dbReference>
<evidence type="ECO:0000256" key="3">
    <source>
        <dbReference type="ARBA" id="ARBA00023125"/>
    </source>
</evidence>
<dbReference type="Proteomes" id="UP000189940">
    <property type="component" value="Unassembled WGS sequence"/>
</dbReference>
<dbReference type="PANTHER" id="PTHR30629">
    <property type="entry name" value="PROPHAGE INTEGRASE"/>
    <property type="match status" value="1"/>
</dbReference>
<evidence type="ECO:0000256" key="2">
    <source>
        <dbReference type="ARBA" id="ARBA00022908"/>
    </source>
</evidence>
<comment type="caution">
    <text evidence="7">The sequence shown here is derived from an EMBL/GenBank/DDBJ whole genome shotgun (WGS) entry which is preliminary data.</text>
</comment>
<dbReference type="GO" id="GO:0015074">
    <property type="term" value="P:DNA integration"/>
    <property type="evidence" value="ECO:0007669"/>
    <property type="project" value="UniProtKB-KW"/>
</dbReference>
<dbReference type="InterPro" id="IPR010998">
    <property type="entry name" value="Integrase_recombinase_N"/>
</dbReference>
<keyword evidence="2" id="KW-0229">DNA integration</keyword>
<dbReference type="GO" id="GO:0003677">
    <property type="term" value="F:DNA binding"/>
    <property type="evidence" value="ECO:0007669"/>
    <property type="project" value="UniProtKB-KW"/>
</dbReference>
<dbReference type="EMBL" id="MWPQ01000040">
    <property type="protein sequence ID" value="OPH82877.1"/>
    <property type="molecule type" value="Genomic_DNA"/>
</dbReference>
<dbReference type="SUPFAM" id="SSF56349">
    <property type="entry name" value="DNA breaking-rejoining enzymes"/>
    <property type="match status" value="1"/>
</dbReference>
<dbReference type="PROSITE" id="PS51898">
    <property type="entry name" value="TYR_RECOMBINASE"/>
    <property type="match status" value="1"/>
</dbReference>
<comment type="similarity">
    <text evidence="1">Belongs to the 'phage' integrase family.</text>
</comment>
<dbReference type="InterPro" id="IPR053876">
    <property type="entry name" value="Phage_int_M"/>
</dbReference>
<keyword evidence="8" id="KW-1185">Reference proteome</keyword>
<sequence length="452" mass="50292">MSTAVHCRPEAASIFVGNSVGISRTNGPRTLRGRRTVALTNTAIQNLKPKSKPYKVSDGGGLFLLVTTKGSRLWRFAYRFGGKQKTISFGSYPDVKLAAARDQRDAARGLLRQEIDPSQARKDEERKRQSARSFREVAEEWWEAKGKFGKNAAIKGSRTQTRDKKLLTNLYRAIGERSISEINTAELHHGLAKLANRGLGDTVARCRAAASRVFRYGMATGKCATDPAHALTGAFTSPKVKHRPGLTEPSAVGELMRNVAAYRQNFGGDAITQLALQFLAITLVRPGEVRRAEWTEFDLENGKWSISADKMKMRKSHEVPLSRQAIAILREPAITCNPRYVFAVVRPLSDNTFNKALRTMGYSTLNEHCAHGFRTTASTLLNGERRSNGDPAWHPDVVELSLAHTDADEVRAIYNRAKLWPERVLLMQHWADRLDELRGDGSILSLKRVTTA</sequence>
<keyword evidence="4" id="KW-0233">DNA recombination</keyword>
<protein>
    <recommendedName>
        <fullName evidence="6">Tyr recombinase domain-containing protein</fullName>
    </recommendedName>
</protein>
<evidence type="ECO:0000259" key="6">
    <source>
        <dbReference type="PROSITE" id="PS51898"/>
    </source>
</evidence>
<evidence type="ECO:0000256" key="5">
    <source>
        <dbReference type="SAM" id="MobiDB-lite"/>
    </source>
</evidence>